<evidence type="ECO:0000313" key="2">
    <source>
        <dbReference type="Proteomes" id="UP000759131"/>
    </source>
</evidence>
<protein>
    <submittedName>
        <fullName evidence="1">Uncharacterized protein</fullName>
    </submittedName>
</protein>
<evidence type="ECO:0000313" key="1">
    <source>
        <dbReference type="EMBL" id="CAD7641628.1"/>
    </source>
</evidence>
<dbReference type="EMBL" id="CAJPIZ010025595">
    <property type="protein sequence ID" value="CAG2118799.1"/>
    <property type="molecule type" value="Genomic_DNA"/>
</dbReference>
<accession>A0A7R9QDC3</accession>
<dbReference type="Proteomes" id="UP000759131">
    <property type="component" value="Unassembled WGS sequence"/>
</dbReference>
<organism evidence="1">
    <name type="scientific">Medioppia subpectinata</name>
    <dbReference type="NCBI Taxonomy" id="1979941"/>
    <lineage>
        <taxon>Eukaryota</taxon>
        <taxon>Metazoa</taxon>
        <taxon>Ecdysozoa</taxon>
        <taxon>Arthropoda</taxon>
        <taxon>Chelicerata</taxon>
        <taxon>Arachnida</taxon>
        <taxon>Acari</taxon>
        <taxon>Acariformes</taxon>
        <taxon>Sarcoptiformes</taxon>
        <taxon>Oribatida</taxon>
        <taxon>Brachypylina</taxon>
        <taxon>Oppioidea</taxon>
        <taxon>Oppiidae</taxon>
        <taxon>Medioppia</taxon>
    </lineage>
</organism>
<keyword evidence="2" id="KW-1185">Reference proteome</keyword>
<name>A0A7R9QDC3_9ACAR</name>
<sequence>MVGVVSRLPMFARHYIVRLVSQLDANLIMKT</sequence>
<dbReference type="AlphaFoldDB" id="A0A7R9QDC3"/>
<gene>
    <name evidence="1" type="ORF">OSB1V03_LOCUS18749</name>
</gene>
<reference evidence="1" key="1">
    <citation type="submission" date="2020-11" db="EMBL/GenBank/DDBJ databases">
        <authorList>
            <person name="Tran Van P."/>
        </authorList>
    </citation>
    <scope>NUCLEOTIDE SEQUENCE</scope>
</reference>
<proteinExistence type="predicted"/>
<dbReference type="EMBL" id="OC880170">
    <property type="protein sequence ID" value="CAD7641628.1"/>
    <property type="molecule type" value="Genomic_DNA"/>
</dbReference>